<dbReference type="KEGG" id="camy:CSUIS_1550"/>
<organism evidence="2 3">
    <name type="scientific">Campylobacter porcelli</name>
    <dbReference type="NCBI Taxonomy" id="1660073"/>
    <lineage>
        <taxon>Bacteria</taxon>
        <taxon>Pseudomonadati</taxon>
        <taxon>Campylobacterota</taxon>
        <taxon>Epsilonproteobacteria</taxon>
        <taxon>Campylobacterales</taxon>
        <taxon>Campylobacteraceae</taxon>
        <taxon>Campylobacter</taxon>
    </lineage>
</organism>
<dbReference type="Pfam" id="PF20891">
    <property type="entry name" value="DUF6844"/>
    <property type="match status" value="1"/>
</dbReference>
<accession>A0A1X9SYF1</accession>
<feature type="domain" description="DUF6844" evidence="1">
    <location>
        <begin position="146"/>
        <end position="238"/>
    </location>
</feature>
<name>A0A1X9SYF1_9BACT</name>
<dbReference type="RefSeq" id="WP_086298406.1">
    <property type="nucleotide sequence ID" value="NZ_CP018789.1"/>
</dbReference>
<dbReference type="InterPro" id="IPR049286">
    <property type="entry name" value="DUF6844"/>
</dbReference>
<evidence type="ECO:0000259" key="1">
    <source>
        <dbReference type="Pfam" id="PF20891"/>
    </source>
</evidence>
<evidence type="ECO:0000313" key="2">
    <source>
        <dbReference type="EMBL" id="ARR01332.1"/>
    </source>
</evidence>
<dbReference type="AlphaFoldDB" id="A0A1X9SYF1"/>
<evidence type="ECO:0000313" key="3">
    <source>
        <dbReference type="Proteomes" id="UP000194260"/>
    </source>
</evidence>
<proteinExistence type="predicted"/>
<dbReference type="EMBL" id="CP018789">
    <property type="protein sequence ID" value="ARR01332.1"/>
    <property type="molecule type" value="Genomic_DNA"/>
</dbReference>
<dbReference type="STRING" id="1660073.CSUIS_1550"/>
<gene>
    <name evidence="2" type="ORF">CSUIS_1550</name>
</gene>
<sequence length="448" mass="49920">MKKILLSMAVFASLAFGMEDKVANEITQADVDIQNKISDASTQDITPKSVDDFFDEFKDEFGIEYGITKDGKTFYTGSSEVMLKPTDKNFARSLQNAYNRAMLKLQGEFIKDAFGRIATSSINRYKTDQSDNAREFEELPKGGTISQILGKLTQLASAQVDKALNELGVETQGLQEERKKELLKDEFTKKTVIKAFGNMSGLVPVKTVITQTKRGNYKIGVIAVMSEKTRQIAKDMKNRTPWIIKAKGGKPVVEYLPKQKAGFIQEYGIRLVYDENGAPIILSYGNWGYLPDANSKIADRQESIAKDSASSQADAGIIEFISTSVSFADERETGEALNQNIKETRNLLSNDIQIQEEALENIIDRVSQTIQTKSSGNIRGIRTLKRWDYTDENGVEYVGVVRYYSYANYLNVTNAVSDKKNSTATSTSTQLAKATQRSSKVVNTIDDF</sequence>
<reference evidence="3" key="1">
    <citation type="journal article" date="2017" name="Genome Biol. Evol.">
        <title>Comparative Genomic Analysis Identifies a Campylobacter Clade Deficient in Selenium Metabolism.</title>
        <authorList>
            <person name="Miller W.G."/>
            <person name="Yee E."/>
            <person name="Lopes B.S."/>
            <person name="Chapman M.H."/>
            <person name="Huynh S."/>
            <person name="Bono J.L."/>
            <person name="Parker C.T."/>
            <person name="Strachan N.J.C."/>
            <person name="Forbes K.J."/>
        </authorList>
    </citation>
    <scope>NUCLEOTIDE SEQUENCE [LARGE SCALE GENOMIC DNA]</scope>
    <source>
        <strain evidence="3">RM6137</strain>
    </source>
</reference>
<dbReference type="Proteomes" id="UP000194260">
    <property type="component" value="Chromosome"/>
</dbReference>
<protein>
    <recommendedName>
        <fullName evidence="1">DUF6844 domain-containing protein</fullName>
    </recommendedName>
</protein>